<dbReference type="EMBL" id="NATQ01000069">
    <property type="protein sequence ID" value="OQX90326.1"/>
    <property type="molecule type" value="Genomic_DNA"/>
</dbReference>
<dbReference type="Pfam" id="PF00575">
    <property type="entry name" value="S1"/>
    <property type="match status" value="1"/>
</dbReference>
<dbReference type="FunFam" id="3.30.300.20:FF:000005">
    <property type="entry name" value="Transcription termination/antitermination protein NusA"/>
    <property type="match status" value="1"/>
</dbReference>
<keyword evidence="2 7" id="KW-0963">Cytoplasm</keyword>
<dbReference type="Gene3D" id="3.30.1480.10">
    <property type="entry name" value="NusA, N-terminal domain"/>
    <property type="match status" value="1"/>
</dbReference>
<dbReference type="GO" id="GO:0006281">
    <property type="term" value="P:DNA repair"/>
    <property type="evidence" value="ECO:0007669"/>
    <property type="project" value="InterPro"/>
</dbReference>
<dbReference type="Pfam" id="PF08529">
    <property type="entry name" value="NusA_N"/>
    <property type="match status" value="1"/>
</dbReference>
<comment type="similarity">
    <text evidence="7">Belongs to the NusA family.</text>
</comment>
<feature type="domain" description="S1 motif" evidence="9">
    <location>
        <begin position="137"/>
        <end position="201"/>
    </location>
</feature>
<dbReference type="SMART" id="SM00278">
    <property type="entry name" value="HhH1"/>
    <property type="match status" value="2"/>
</dbReference>
<accession>A0A1W9S0S3</accession>
<evidence type="ECO:0000313" key="11">
    <source>
        <dbReference type="Proteomes" id="UP000192611"/>
    </source>
</evidence>
<dbReference type="InterPro" id="IPR004087">
    <property type="entry name" value="KH_dom"/>
</dbReference>
<comment type="subunit">
    <text evidence="7">Monomer. Binds directly to the core enzyme of the DNA-dependent RNA polymerase and to nascent RNA.</text>
</comment>
<evidence type="ECO:0000256" key="2">
    <source>
        <dbReference type="ARBA" id="ARBA00022490"/>
    </source>
</evidence>
<dbReference type="PROSITE" id="PS50084">
    <property type="entry name" value="KH_TYPE_1"/>
    <property type="match status" value="1"/>
</dbReference>
<dbReference type="InterPro" id="IPR012340">
    <property type="entry name" value="NA-bd_OB-fold"/>
</dbReference>
<reference evidence="11" key="1">
    <citation type="submission" date="2017-03" db="EMBL/GenBank/DDBJ databases">
        <title>Novel pathways for hydrocarbon cycling and metabolic interdependencies in hydrothermal sediment communities.</title>
        <authorList>
            <person name="Dombrowski N."/>
            <person name="Seitz K."/>
            <person name="Teske A."/>
            <person name="Baker B."/>
        </authorList>
    </citation>
    <scope>NUCLEOTIDE SEQUENCE [LARGE SCALE GENOMIC DNA]</scope>
</reference>
<dbReference type="InterPro" id="IPR030842">
    <property type="entry name" value="TF_NusA_bacterial"/>
</dbReference>
<keyword evidence="3 7" id="KW-0889">Transcription antitermination</keyword>
<dbReference type="FunFam" id="3.30.300.20:FF:000002">
    <property type="entry name" value="Transcription termination/antitermination protein NusA"/>
    <property type="match status" value="1"/>
</dbReference>
<dbReference type="InterPro" id="IPR003583">
    <property type="entry name" value="Hlx-hairpin-Hlx_DNA-bd_motif"/>
</dbReference>
<dbReference type="InterPro" id="IPR010995">
    <property type="entry name" value="DNA_repair_Rad51/TF_NusA_a-hlx"/>
</dbReference>
<dbReference type="GO" id="GO:0000166">
    <property type="term" value="F:nucleotide binding"/>
    <property type="evidence" value="ECO:0007669"/>
    <property type="project" value="InterPro"/>
</dbReference>
<feature type="compositionally biased region" description="Basic and acidic residues" evidence="8">
    <location>
        <begin position="483"/>
        <end position="503"/>
    </location>
</feature>
<dbReference type="SUPFAM" id="SSF54814">
    <property type="entry name" value="Prokaryotic type KH domain (KH-domain type II)"/>
    <property type="match status" value="2"/>
</dbReference>
<keyword evidence="5 7" id="KW-0805">Transcription regulation</keyword>
<dbReference type="Proteomes" id="UP000192611">
    <property type="component" value="Unassembled WGS sequence"/>
</dbReference>
<evidence type="ECO:0000256" key="4">
    <source>
        <dbReference type="ARBA" id="ARBA00022884"/>
    </source>
</evidence>
<evidence type="ECO:0000256" key="7">
    <source>
        <dbReference type="HAMAP-Rule" id="MF_00945"/>
    </source>
</evidence>
<dbReference type="SUPFAM" id="SSF47794">
    <property type="entry name" value="Rad51 N-terminal domain-like"/>
    <property type="match status" value="1"/>
</dbReference>
<dbReference type="InterPro" id="IPR009019">
    <property type="entry name" value="KH_sf_prok-type"/>
</dbReference>
<dbReference type="CDD" id="cd22529">
    <property type="entry name" value="KH-II_NusA_rpt2"/>
    <property type="match status" value="1"/>
</dbReference>
<proteinExistence type="inferred from homology"/>
<dbReference type="AlphaFoldDB" id="A0A1W9S0S3"/>
<dbReference type="GO" id="GO:0005829">
    <property type="term" value="C:cytosol"/>
    <property type="evidence" value="ECO:0007669"/>
    <property type="project" value="TreeGrafter"/>
</dbReference>
<dbReference type="Gene3D" id="3.30.300.20">
    <property type="match status" value="2"/>
</dbReference>
<dbReference type="InterPro" id="IPR036555">
    <property type="entry name" value="NusA_N_sf"/>
</dbReference>
<evidence type="ECO:0000256" key="5">
    <source>
        <dbReference type="ARBA" id="ARBA00023015"/>
    </source>
</evidence>
<sequence length="509" mass="57488">MRLDTSFQTMIDQLAKSKNIDRKVLIEAIESALSSASRRSHLDVEEMDIRLRELEDGIEVVRVKTVVEEVENPSIEIGLEEARAIDSDAEIGDEIEYDVDPATFGRNAAQIAKQVIIQRLREAEREVVYNEYKDREGDLISGVVQGDTRGMLVVNIGKTEAYLPIREQMPNEVYRHGQRIRALVLKVKMTGRGPQIILSRSHPDMVKALFMEQIPEVKDGYVEIVSIAREPGERTKVAVKSSDVNIDPVGTCVGMRGYRVQSIVRELSGEKIDIIEWSDDIAQMVVDALSPARVDRVRVDSDEREVEIIVPDDQLSVAIGKNGHNVRLASKLLDWKIDIRSRSDEEMAEVFEEKLYENFIEHITMIPGVGESIADSLFDSGYKTIHEVSEASPEDLVGVKGVGIKLAEKIVKEAGEIAKRVSREELQSMVREALEREKRTEGKMDEMVGLHKALEREEKTEQEKEDATDEEEQEMTSEGYEDGNMKRSKGEGSEGEIESKEEYEHEESD</sequence>
<dbReference type="InterPro" id="IPR015946">
    <property type="entry name" value="KH_dom-like_a/b"/>
</dbReference>
<evidence type="ECO:0000256" key="3">
    <source>
        <dbReference type="ARBA" id="ARBA00022814"/>
    </source>
</evidence>
<dbReference type="PANTHER" id="PTHR22648:SF0">
    <property type="entry name" value="TRANSCRIPTION TERMINATION_ANTITERMINATION PROTEIN NUSA"/>
    <property type="match status" value="1"/>
</dbReference>
<dbReference type="GO" id="GO:0003723">
    <property type="term" value="F:RNA binding"/>
    <property type="evidence" value="ECO:0007669"/>
    <property type="project" value="UniProtKB-UniRule"/>
</dbReference>
<dbReference type="InterPro" id="IPR013735">
    <property type="entry name" value="TF_NusA_N"/>
</dbReference>
<dbReference type="Gene3D" id="1.10.150.20">
    <property type="entry name" value="5' to 3' exonuclease, C-terminal subdomain"/>
    <property type="match status" value="1"/>
</dbReference>
<dbReference type="Pfam" id="PF13184">
    <property type="entry name" value="KH_NusA_1st"/>
    <property type="match status" value="1"/>
</dbReference>
<dbReference type="Pfam" id="PF26594">
    <property type="entry name" value="KH_NusA_2nd"/>
    <property type="match status" value="1"/>
</dbReference>
<keyword evidence="1 7" id="KW-0806">Transcription termination</keyword>
<dbReference type="SUPFAM" id="SSF69705">
    <property type="entry name" value="Transcription factor NusA, N-terminal domain"/>
    <property type="match status" value="1"/>
</dbReference>
<dbReference type="InterPro" id="IPR010213">
    <property type="entry name" value="TF_NusA"/>
</dbReference>
<dbReference type="CDD" id="cd02134">
    <property type="entry name" value="KH-II_NusA_rpt1"/>
    <property type="match status" value="1"/>
</dbReference>
<dbReference type="GO" id="GO:0003677">
    <property type="term" value="F:DNA binding"/>
    <property type="evidence" value="ECO:0007669"/>
    <property type="project" value="InterPro"/>
</dbReference>
<dbReference type="InterPro" id="IPR058582">
    <property type="entry name" value="KH_NusA_2nd"/>
</dbReference>
<dbReference type="SMART" id="SM00316">
    <property type="entry name" value="S1"/>
    <property type="match status" value="1"/>
</dbReference>
<evidence type="ECO:0000256" key="6">
    <source>
        <dbReference type="ARBA" id="ARBA00023163"/>
    </source>
</evidence>
<dbReference type="HAMAP" id="MF_00945_B">
    <property type="entry name" value="NusA_B"/>
    <property type="match status" value="1"/>
</dbReference>
<gene>
    <name evidence="7" type="primary">nusA</name>
    <name evidence="10" type="ORF">B6D57_03715</name>
</gene>
<feature type="compositionally biased region" description="Acidic residues" evidence="8">
    <location>
        <begin position="463"/>
        <end position="481"/>
    </location>
</feature>
<dbReference type="InterPro" id="IPR025249">
    <property type="entry name" value="TF_NusA_KH_1st"/>
</dbReference>
<dbReference type="NCBIfam" id="TIGR01953">
    <property type="entry name" value="NusA"/>
    <property type="match status" value="1"/>
</dbReference>
<evidence type="ECO:0000256" key="1">
    <source>
        <dbReference type="ARBA" id="ARBA00022472"/>
    </source>
</evidence>
<evidence type="ECO:0000313" key="10">
    <source>
        <dbReference type="EMBL" id="OQX90326.1"/>
    </source>
</evidence>
<keyword evidence="6 7" id="KW-0804">Transcription</keyword>
<feature type="compositionally biased region" description="Basic and acidic residues" evidence="8">
    <location>
        <begin position="436"/>
        <end position="462"/>
    </location>
</feature>
<feature type="region of interest" description="Disordered" evidence="8">
    <location>
        <begin position="436"/>
        <end position="509"/>
    </location>
</feature>
<evidence type="ECO:0000259" key="9">
    <source>
        <dbReference type="PROSITE" id="PS50126"/>
    </source>
</evidence>
<comment type="caution">
    <text evidence="10">The sequence shown here is derived from an EMBL/GenBank/DDBJ whole genome shotgun (WGS) entry which is preliminary data.</text>
</comment>
<dbReference type="GO" id="GO:0031564">
    <property type="term" value="P:transcription antitermination"/>
    <property type="evidence" value="ECO:0007669"/>
    <property type="project" value="UniProtKB-UniRule"/>
</dbReference>
<dbReference type="Gene3D" id="2.40.50.140">
    <property type="entry name" value="Nucleic acid-binding proteins"/>
    <property type="match status" value="1"/>
</dbReference>
<dbReference type="CDD" id="cd04455">
    <property type="entry name" value="S1_NusA"/>
    <property type="match status" value="1"/>
</dbReference>
<dbReference type="Pfam" id="PF14520">
    <property type="entry name" value="HHH_5"/>
    <property type="match status" value="1"/>
</dbReference>
<dbReference type="GO" id="GO:0006353">
    <property type="term" value="P:DNA-templated transcription termination"/>
    <property type="evidence" value="ECO:0007669"/>
    <property type="project" value="UniProtKB-UniRule"/>
</dbReference>
<dbReference type="SUPFAM" id="SSF50249">
    <property type="entry name" value="Nucleic acid-binding proteins"/>
    <property type="match status" value="1"/>
</dbReference>
<dbReference type="GO" id="GO:0003700">
    <property type="term" value="F:DNA-binding transcription factor activity"/>
    <property type="evidence" value="ECO:0007669"/>
    <property type="project" value="InterPro"/>
</dbReference>
<dbReference type="SMART" id="SM00322">
    <property type="entry name" value="KH"/>
    <property type="match status" value="2"/>
</dbReference>
<organism evidence="10 11">
    <name type="scientific">Candidatus Coatesbacteria bacterium 4484_99</name>
    <dbReference type="NCBI Taxonomy" id="1970774"/>
    <lineage>
        <taxon>Bacteria</taxon>
        <taxon>Candidatus Coatesiibacteriota</taxon>
    </lineage>
</organism>
<comment type="function">
    <text evidence="7">Participates in both transcription termination and antitermination.</text>
</comment>
<protein>
    <recommendedName>
        <fullName evidence="7">Transcription termination/antitermination protein NusA</fullName>
    </recommendedName>
</protein>
<evidence type="ECO:0000256" key="8">
    <source>
        <dbReference type="SAM" id="MobiDB-lite"/>
    </source>
</evidence>
<comment type="subcellular location">
    <subcellularLocation>
        <location evidence="7">Cytoplasm</location>
    </subcellularLocation>
</comment>
<dbReference type="PROSITE" id="PS50126">
    <property type="entry name" value="S1"/>
    <property type="match status" value="1"/>
</dbReference>
<name>A0A1W9S0S3_9BACT</name>
<dbReference type="InterPro" id="IPR003029">
    <property type="entry name" value="S1_domain"/>
</dbReference>
<dbReference type="PANTHER" id="PTHR22648">
    <property type="entry name" value="TRANSCRIPTION TERMINATION FACTOR NUSA"/>
    <property type="match status" value="1"/>
</dbReference>
<keyword evidence="4 7" id="KW-0694">RNA-binding</keyword>